<sequence>MIGPERSLSCAVPHALPNKAILNVIINGFRSYREQTVVEPFSARHNVIVGRNGSGKSN</sequence>
<protein>
    <recommendedName>
        <fullName evidence="1">RecF/RecN/SMC N-terminal domain-containing protein</fullName>
    </recommendedName>
</protein>
<dbReference type="OrthoDB" id="6509477at2759"/>
<keyword evidence="3" id="KW-1185">Reference proteome</keyword>
<dbReference type="Gene3D" id="3.40.50.300">
    <property type="entry name" value="P-loop containing nucleotide triphosphate hydrolases"/>
    <property type="match status" value="1"/>
</dbReference>
<dbReference type="EMBL" id="CAJPVJ010021630">
    <property type="protein sequence ID" value="CAG2178022.1"/>
    <property type="molecule type" value="Genomic_DNA"/>
</dbReference>
<dbReference type="AlphaFoldDB" id="A0A7R9QWB9"/>
<proteinExistence type="predicted"/>
<dbReference type="InterPro" id="IPR027417">
    <property type="entry name" value="P-loop_NTPase"/>
</dbReference>
<feature type="domain" description="RecF/RecN/SMC N-terminal" evidence="1">
    <location>
        <begin position="21"/>
        <end position="58"/>
    </location>
</feature>
<dbReference type="InterPro" id="IPR003395">
    <property type="entry name" value="RecF/RecN/SMC_N"/>
</dbReference>
<dbReference type="SUPFAM" id="SSF52540">
    <property type="entry name" value="P-loop containing nucleoside triphosphate hydrolases"/>
    <property type="match status" value="1"/>
</dbReference>
<dbReference type="PANTHER" id="PTHR43977">
    <property type="entry name" value="STRUCTURAL MAINTENANCE OF CHROMOSOMES PROTEIN 3"/>
    <property type="match status" value="1"/>
</dbReference>
<evidence type="ECO:0000259" key="1">
    <source>
        <dbReference type="Pfam" id="PF02463"/>
    </source>
</evidence>
<reference evidence="2" key="1">
    <citation type="submission" date="2020-11" db="EMBL/GenBank/DDBJ databases">
        <authorList>
            <person name="Tran Van P."/>
        </authorList>
    </citation>
    <scope>NUCLEOTIDE SEQUENCE</scope>
</reference>
<organism evidence="2">
    <name type="scientific">Oppiella nova</name>
    <dbReference type="NCBI Taxonomy" id="334625"/>
    <lineage>
        <taxon>Eukaryota</taxon>
        <taxon>Metazoa</taxon>
        <taxon>Ecdysozoa</taxon>
        <taxon>Arthropoda</taxon>
        <taxon>Chelicerata</taxon>
        <taxon>Arachnida</taxon>
        <taxon>Acari</taxon>
        <taxon>Acariformes</taxon>
        <taxon>Sarcoptiformes</taxon>
        <taxon>Oribatida</taxon>
        <taxon>Brachypylina</taxon>
        <taxon>Oppioidea</taxon>
        <taxon>Oppiidae</taxon>
        <taxon>Oppiella</taxon>
    </lineage>
</organism>
<dbReference type="EMBL" id="OC936455">
    <property type="protein sequence ID" value="CAD7660886.1"/>
    <property type="molecule type" value="Genomic_DNA"/>
</dbReference>
<name>A0A7R9QWB9_9ACAR</name>
<dbReference type="Pfam" id="PF02463">
    <property type="entry name" value="SMC_N"/>
    <property type="match status" value="1"/>
</dbReference>
<feature type="non-terminal residue" evidence="2">
    <location>
        <position position="1"/>
    </location>
</feature>
<accession>A0A7R9QWB9</accession>
<evidence type="ECO:0000313" key="3">
    <source>
        <dbReference type="Proteomes" id="UP000728032"/>
    </source>
</evidence>
<dbReference type="Proteomes" id="UP000728032">
    <property type="component" value="Unassembled WGS sequence"/>
</dbReference>
<evidence type="ECO:0000313" key="2">
    <source>
        <dbReference type="EMBL" id="CAD7660886.1"/>
    </source>
</evidence>
<gene>
    <name evidence="2" type="ORF">ONB1V03_LOCUS17448</name>
</gene>